<dbReference type="RefSeq" id="WP_285675016.1">
    <property type="nucleotide sequence ID" value="NZ_BSYI01000082.1"/>
</dbReference>
<dbReference type="SUPFAM" id="SSF53335">
    <property type="entry name" value="S-adenosyl-L-methionine-dependent methyltransferases"/>
    <property type="match status" value="1"/>
</dbReference>
<organism evidence="2 3">
    <name type="scientific">Paralimibaculum aggregatum</name>
    <dbReference type="NCBI Taxonomy" id="3036245"/>
    <lineage>
        <taxon>Bacteria</taxon>
        <taxon>Pseudomonadati</taxon>
        <taxon>Pseudomonadota</taxon>
        <taxon>Alphaproteobacteria</taxon>
        <taxon>Rhodobacterales</taxon>
        <taxon>Paracoccaceae</taxon>
        <taxon>Paralimibaculum</taxon>
    </lineage>
</organism>
<reference evidence="2 3" key="1">
    <citation type="submission" date="2023-04" db="EMBL/GenBank/DDBJ databases">
        <title>Marinoamorphus aggregata gen. nov., sp. Nov., isolate from tissue of brittle star Ophioplocus japonicus.</title>
        <authorList>
            <person name="Kawano K."/>
            <person name="Sawayama S."/>
            <person name="Nakagawa S."/>
        </authorList>
    </citation>
    <scope>NUCLEOTIDE SEQUENCE [LARGE SCALE GENOMIC DNA]</scope>
    <source>
        <strain evidence="2 3">NKW23</strain>
    </source>
</reference>
<proteinExistence type="predicted"/>
<evidence type="ECO:0000259" key="1">
    <source>
        <dbReference type="Pfam" id="PF13649"/>
    </source>
</evidence>
<dbReference type="InterPro" id="IPR029063">
    <property type="entry name" value="SAM-dependent_MTases_sf"/>
</dbReference>
<keyword evidence="3" id="KW-1185">Reference proteome</keyword>
<dbReference type="Pfam" id="PF13649">
    <property type="entry name" value="Methyltransf_25"/>
    <property type="match status" value="1"/>
</dbReference>
<dbReference type="InterPro" id="IPR041698">
    <property type="entry name" value="Methyltransf_25"/>
</dbReference>
<evidence type="ECO:0000313" key="2">
    <source>
        <dbReference type="EMBL" id="GMG85606.1"/>
    </source>
</evidence>
<protein>
    <recommendedName>
        <fullName evidence="1">Methyltransferase domain-containing protein</fullName>
    </recommendedName>
</protein>
<dbReference type="EMBL" id="BSYI01000082">
    <property type="protein sequence ID" value="GMG85606.1"/>
    <property type="molecule type" value="Genomic_DNA"/>
</dbReference>
<dbReference type="Proteomes" id="UP001239909">
    <property type="component" value="Unassembled WGS sequence"/>
</dbReference>
<sequence length="234" mass="25284">MRDWRSYWAGRETGADDDLDTALREVGKTVLGTPISAAQLDAIATSILAALGLDASDRVADLGCGNGLVTARIADRVAHAVGIDMSGTLIAAARRRHGGSGAEFALGDLTRLDFTAPPLVGIGKAYLYEVAQHLDADEFAGLLEAAMLKGGVRRLFSGSMPDAARLEAFYDTPERMALYRRNLASGREQIGHWWGLDELERIAGQLGLALEIRQQAPILHTAHYRFDALFHATR</sequence>
<comment type="caution">
    <text evidence="2">The sequence shown here is derived from an EMBL/GenBank/DDBJ whole genome shotgun (WGS) entry which is preliminary data.</text>
</comment>
<accession>A0ABQ6LU81</accession>
<name>A0ABQ6LU81_9RHOB</name>
<gene>
    <name evidence="2" type="ORF">LNKW23_48290</name>
</gene>
<dbReference type="Gene3D" id="3.40.50.150">
    <property type="entry name" value="Vaccinia Virus protein VP39"/>
    <property type="match status" value="1"/>
</dbReference>
<evidence type="ECO:0000313" key="3">
    <source>
        <dbReference type="Proteomes" id="UP001239909"/>
    </source>
</evidence>
<dbReference type="CDD" id="cd02440">
    <property type="entry name" value="AdoMet_MTases"/>
    <property type="match status" value="1"/>
</dbReference>
<feature type="domain" description="Methyltransferase" evidence="1">
    <location>
        <begin position="59"/>
        <end position="116"/>
    </location>
</feature>